<sequence length="189" mass="20971">MSMLSYGGRDPVWNETFSFDVHHASQLEVTIKDDKLLHDPTLGVACVSLSRAREHGGDRLTAEVICPHHHCQHGTISLVLAFKPHAQQLLVAAVAPAYPSPPPPSAAVQGVPVPVPVPVHVLPPPPPPVTVVMPVPVYHAPPPPRVVVVDVCEPHHHHHHGLFHHHHHHHGHHHHHHHHHHHGDHHHWC</sequence>
<protein>
    <recommendedName>
        <fullName evidence="2">C2 domain-containing protein</fullName>
    </recommendedName>
</protein>
<evidence type="ECO:0000259" key="2">
    <source>
        <dbReference type="PROSITE" id="PS50004"/>
    </source>
</evidence>
<dbReference type="OrthoDB" id="419768at2759"/>
<feature type="region of interest" description="Disordered" evidence="1">
    <location>
        <begin position="158"/>
        <end position="189"/>
    </location>
</feature>
<evidence type="ECO:0000313" key="4">
    <source>
        <dbReference type="Proteomes" id="UP000613740"/>
    </source>
</evidence>
<dbReference type="Proteomes" id="UP000613740">
    <property type="component" value="Unassembled WGS sequence"/>
</dbReference>
<dbReference type="InterPro" id="IPR035892">
    <property type="entry name" value="C2_domain_sf"/>
</dbReference>
<dbReference type="PROSITE" id="PS50004">
    <property type="entry name" value="C2"/>
    <property type="match status" value="1"/>
</dbReference>
<dbReference type="Gene3D" id="2.60.40.150">
    <property type="entry name" value="C2 domain"/>
    <property type="match status" value="1"/>
</dbReference>
<name>A0A835T7W3_9CHLO</name>
<gene>
    <name evidence="3" type="ORF">HYH02_006593</name>
</gene>
<feature type="domain" description="C2" evidence="2">
    <location>
        <begin position="1"/>
        <end position="62"/>
    </location>
</feature>
<reference evidence="3" key="1">
    <citation type="journal article" date="2020" name="bioRxiv">
        <title>Comparative genomics of Chlamydomonas.</title>
        <authorList>
            <person name="Craig R.J."/>
            <person name="Hasan A.R."/>
            <person name="Ness R.W."/>
            <person name="Keightley P.D."/>
        </authorList>
    </citation>
    <scope>NUCLEOTIDE SEQUENCE</scope>
    <source>
        <strain evidence="3">CCAP 11/173</strain>
    </source>
</reference>
<organism evidence="3 4">
    <name type="scientific">Chlamydomonas schloesseri</name>
    <dbReference type="NCBI Taxonomy" id="2026947"/>
    <lineage>
        <taxon>Eukaryota</taxon>
        <taxon>Viridiplantae</taxon>
        <taxon>Chlorophyta</taxon>
        <taxon>core chlorophytes</taxon>
        <taxon>Chlorophyceae</taxon>
        <taxon>CS clade</taxon>
        <taxon>Chlamydomonadales</taxon>
        <taxon>Chlamydomonadaceae</taxon>
        <taxon>Chlamydomonas</taxon>
    </lineage>
</organism>
<proteinExistence type="predicted"/>
<dbReference type="Pfam" id="PF00168">
    <property type="entry name" value="C2"/>
    <property type="match status" value="1"/>
</dbReference>
<accession>A0A835T7W3</accession>
<evidence type="ECO:0000256" key="1">
    <source>
        <dbReference type="SAM" id="MobiDB-lite"/>
    </source>
</evidence>
<dbReference type="InterPro" id="IPR000008">
    <property type="entry name" value="C2_dom"/>
</dbReference>
<dbReference type="SUPFAM" id="SSF49562">
    <property type="entry name" value="C2 domain (Calcium/lipid-binding domain, CaLB)"/>
    <property type="match status" value="1"/>
</dbReference>
<comment type="caution">
    <text evidence="3">The sequence shown here is derived from an EMBL/GenBank/DDBJ whole genome shotgun (WGS) entry which is preliminary data.</text>
</comment>
<dbReference type="AlphaFoldDB" id="A0A835T7W3"/>
<dbReference type="EMBL" id="JAEHOD010000041">
    <property type="protein sequence ID" value="KAG2439066.1"/>
    <property type="molecule type" value="Genomic_DNA"/>
</dbReference>
<keyword evidence="4" id="KW-1185">Reference proteome</keyword>
<evidence type="ECO:0000313" key="3">
    <source>
        <dbReference type="EMBL" id="KAG2439066.1"/>
    </source>
</evidence>